<evidence type="ECO:0000313" key="3">
    <source>
        <dbReference type="Proteomes" id="UP000313359"/>
    </source>
</evidence>
<feature type="region of interest" description="Disordered" evidence="1">
    <location>
        <begin position="146"/>
        <end position="185"/>
    </location>
</feature>
<reference evidence="2" key="1">
    <citation type="journal article" date="2018" name="Genome Biol. Evol.">
        <title>Genomics and development of Lentinus tigrinus, a white-rot wood-decaying mushroom with dimorphic fruiting bodies.</title>
        <authorList>
            <person name="Wu B."/>
            <person name="Xu Z."/>
            <person name="Knudson A."/>
            <person name="Carlson A."/>
            <person name="Chen N."/>
            <person name="Kovaka S."/>
            <person name="LaButti K."/>
            <person name="Lipzen A."/>
            <person name="Pennachio C."/>
            <person name="Riley R."/>
            <person name="Schakwitz W."/>
            <person name="Umezawa K."/>
            <person name="Ohm R.A."/>
            <person name="Grigoriev I.V."/>
            <person name="Nagy L.G."/>
            <person name="Gibbons J."/>
            <person name="Hibbett D."/>
        </authorList>
    </citation>
    <scope>NUCLEOTIDE SEQUENCE [LARGE SCALE GENOMIC DNA]</scope>
    <source>
        <strain evidence="2">ALCF2SS1-6</strain>
    </source>
</reference>
<proteinExistence type="predicted"/>
<protein>
    <submittedName>
        <fullName evidence="2">Uncharacterized protein</fullName>
    </submittedName>
</protein>
<accession>A0A5C2S9Y2</accession>
<dbReference type="Proteomes" id="UP000313359">
    <property type="component" value="Unassembled WGS sequence"/>
</dbReference>
<gene>
    <name evidence="2" type="ORF">L227DRAFT_117832</name>
</gene>
<evidence type="ECO:0000256" key="1">
    <source>
        <dbReference type="SAM" id="MobiDB-lite"/>
    </source>
</evidence>
<sequence length="185" mass="20197">MPESVAHSMRTSSPARWAPQHSDTLRAASSGMTDSSASAPDWDNGRGSKCAPTNHDDLDQSARPRLTLWQRPAGTHLAKCRLVNQMPVLAQVCSPERVDEAYRRPSTSTRCAILSDDDGGPFACRSPATPSFLGLTLPTFTYRQPRRTPVSFPRRSGGAHVHPSRTEGALQPRPRHASPRTTCDL</sequence>
<evidence type="ECO:0000313" key="2">
    <source>
        <dbReference type="EMBL" id="RPD59914.1"/>
    </source>
</evidence>
<feature type="region of interest" description="Disordered" evidence="1">
    <location>
        <begin position="1"/>
        <end position="63"/>
    </location>
</feature>
<dbReference type="EMBL" id="ML122268">
    <property type="protein sequence ID" value="RPD59914.1"/>
    <property type="molecule type" value="Genomic_DNA"/>
</dbReference>
<keyword evidence="3" id="KW-1185">Reference proteome</keyword>
<dbReference type="AlphaFoldDB" id="A0A5C2S9Y2"/>
<organism evidence="2 3">
    <name type="scientific">Lentinus tigrinus ALCF2SS1-6</name>
    <dbReference type="NCBI Taxonomy" id="1328759"/>
    <lineage>
        <taxon>Eukaryota</taxon>
        <taxon>Fungi</taxon>
        <taxon>Dikarya</taxon>
        <taxon>Basidiomycota</taxon>
        <taxon>Agaricomycotina</taxon>
        <taxon>Agaricomycetes</taxon>
        <taxon>Polyporales</taxon>
        <taxon>Polyporaceae</taxon>
        <taxon>Lentinus</taxon>
    </lineage>
</organism>
<name>A0A5C2S9Y2_9APHY</name>